<dbReference type="SFLD" id="SFLDS00003">
    <property type="entry name" value="Haloacid_Dehalogenase"/>
    <property type="match status" value="1"/>
</dbReference>
<accession>A0AAE3KEG0</accession>
<dbReference type="InterPro" id="IPR006439">
    <property type="entry name" value="HAD-SF_hydro_IA"/>
</dbReference>
<dbReference type="PANTHER" id="PTHR43611:SF3">
    <property type="entry name" value="FLAVIN MONONUCLEOTIDE HYDROLASE 1, CHLOROPLATIC"/>
    <property type="match status" value="1"/>
</dbReference>
<evidence type="ECO:0000313" key="2">
    <source>
        <dbReference type="Proteomes" id="UP001205843"/>
    </source>
</evidence>
<reference evidence="1" key="1">
    <citation type="submission" date="2022-03" db="EMBL/GenBank/DDBJ databases">
        <title>Genomic Encyclopedia of Type Strains, Phase III (KMG-III): the genomes of soil and plant-associated and newly described type strains.</title>
        <authorList>
            <person name="Whitman W."/>
        </authorList>
    </citation>
    <scope>NUCLEOTIDE SEQUENCE</scope>
    <source>
        <strain evidence="1">ANL 6-2</strain>
    </source>
</reference>
<dbReference type="Gene3D" id="3.40.50.1000">
    <property type="entry name" value="HAD superfamily/HAD-like"/>
    <property type="match status" value="1"/>
</dbReference>
<dbReference type="NCBIfam" id="NF011564">
    <property type="entry name" value="PRK14988.1"/>
    <property type="match status" value="1"/>
</dbReference>
<dbReference type="EMBL" id="JALJXV010000001">
    <property type="protein sequence ID" value="MCP1673042.1"/>
    <property type="molecule type" value="Genomic_DNA"/>
</dbReference>
<dbReference type="InterPro" id="IPR023214">
    <property type="entry name" value="HAD_sf"/>
</dbReference>
<dbReference type="SFLD" id="SFLDG01129">
    <property type="entry name" value="C1.5:_HAD__Beta-PGM__Phosphata"/>
    <property type="match status" value="1"/>
</dbReference>
<dbReference type="RefSeq" id="WP_301289035.1">
    <property type="nucleotide sequence ID" value="NZ_JALJXV010000001.1"/>
</dbReference>
<name>A0AAE3KEG0_9GAMM</name>
<dbReference type="CDD" id="cd01427">
    <property type="entry name" value="HAD_like"/>
    <property type="match status" value="1"/>
</dbReference>
<gene>
    <name evidence="1" type="ORF">J2T57_000134</name>
</gene>
<sequence>MIDWSRVDTVLLDMDGTLLDLHFDNHFWQQALPAAYAARRGWSLAESQAHVFEQMRRVEGTLDWYCLDYWRRLLDLDIVAIKREIQHKIGYRPGTEAFLQGLRRRGKRTVLVTNAHHDSLNLKRQRVQLDPYLDAVHSSHDHGASKESHRFWDSFQRLESFDPARTVFVDDSLSVLRSAHGWGIEQVYGVARPDLQAPPLQPHEYPMLDDLSEAL</sequence>
<keyword evidence="1" id="KW-0378">Hydrolase</keyword>
<protein>
    <submittedName>
        <fullName evidence="1">Hydrolase of the HAD superfamily</fullName>
    </submittedName>
</protein>
<dbReference type="GO" id="GO:0016787">
    <property type="term" value="F:hydrolase activity"/>
    <property type="evidence" value="ECO:0007669"/>
    <property type="project" value="UniProtKB-KW"/>
</dbReference>
<keyword evidence="2" id="KW-1185">Reference proteome</keyword>
<dbReference type="SUPFAM" id="SSF56784">
    <property type="entry name" value="HAD-like"/>
    <property type="match status" value="1"/>
</dbReference>
<evidence type="ECO:0000313" key="1">
    <source>
        <dbReference type="EMBL" id="MCP1673042.1"/>
    </source>
</evidence>
<dbReference type="Proteomes" id="UP001205843">
    <property type="component" value="Unassembled WGS sequence"/>
</dbReference>
<dbReference type="Pfam" id="PF00702">
    <property type="entry name" value="Hydrolase"/>
    <property type="match status" value="1"/>
</dbReference>
<dbReference type="NCBIfam" id="TIGR01509">
    <property type="entry name" value="HAD-SF-IA-v3"/>
    <property type="match status" value="1"/>
</dbReference>
<dbReference type="AlphaFoldDB" id="A0AAE3KEG0"/>
<organism evidence="1 2">
    <name type="scientific">Natronocella acetinitrilica</name>
    <dbReference type="NCBI Taxonomy" id="414046"/>
    <lineage>
        <taxon>Bacteria</taxon>
        <taxon>Pseudomonadati</taxon>
        <taxon>Pseudomonadota</taxon>
        <taxon>Gammaproteobacteria</taxon>
        <taxon>Chromatiales</taxon>
        <taxon>Ectothiorhodospiraceae</taxon>
        <taxon>Natronocella</taxon>
    </lineage>
</organism>
<dbReference type="PANTHER" id="PTHR43611">
    <property type="entry name" value="ALPHA-D-GLUCOSE 1-PHOSPHATE PHOSPHATASE"/>
    <property type="match status" value="1"/>
</dbReference>
<comment type="caution">
    <text evidence="1">The sequence shown here is derived from an EMBL/GenBank/DDBJ whole genome shotgun (WGS) entry which is preliminary data.</text>
</comment>
<dbReference type="InterPro" id="IPR036412">
    <property type="entry name" value="HAD-like_sf"/>
</dbReference>
<proteinExistence type="predicted"/>